<feature type="chain" id="PRO_5018716008" description="VWFD domain-containing protein" evidence="4">
    <location>
        <begin position="18"/>
        <end position="1044"/>
    </location>
</feature>
<name>A0A3Q0T4W6_AMPCI</name>
<dbReference type="Pfam" id="PF01826">
    <property type="entry name" value="TIL"/>
    <property type="match status" value="1"/>
</dbReference>
<keyword evidence="2" id="KW-1015">Disulfide bond</keyword>
<evidence type="ECO:0000256" key="3">
    <source>
        <dbReference type="ARBA" id="ARBA00023180"/>
    </source>
</evidence>
<dbReference type="AlphaFoldDB" id="A0A3Q0T4W6"/>
<dbReference type="Proteomes" id="UP000261340">
    <property type="component" value="Unplaced"/>
</dbReference>
<reference evidence="6" key="1">
    <citation type="submission" date="2025-08" db="UniProtKB">
        <authorList>
            <consortium name="Ensembl"/>
        </authorList>
    </citation>
    <scope>IDENTIFICATION</scope>
</reference>
<keyword evidence="1" id="KW-0677">Repeat</keyword>
<dbReference type="InterPro" id="IPR036084">
    <property type="entry name" value="Ser_inhib-like_sf"/>
</dbReference>
<evidence type="ECO:0000256" key="1">
    <source>
        <dbReference type="ARBA" id="ARBA00022737"/>
    </source>
</evidence>
<evidence type="ECO:0000259" key="5">
    <source>
        <dbReference type="PROSITE" id="PS51233"/>
    </source>
</evidence>
<dbReference type="CDD" id="cd19941">
    <property type="entry name" value="TIL"/>
    <property type="match status" value="2"/>
</dbReference>
<dbReference type="OMA" id="CIDKTAC"/>
<reference evidence="6" key="2">
    <citation type="submission" date="2025-09" db="UniProtKB">
        <authorList>
            <consortium name="Ensembl"/>
        </authorList>
    </citation>
    <scope>IDENTIFICATION</scope>
</reference>
<dbReference type="PANTHER" id="PTHR11339">
    <property type="entry name" value="EXTRACELLULAR MATRIX GLYCOPROTEIN RELATED"/>
    <property type="match status" value="1"/>
</dbReference>
<dbReference type="Ensembl" id="ENSACIT00000030634.1">
    <property type="protein sequence ID" value="ENSACIP00000029853.1"/>
    <property type="gene ID" value="ENSACIG00000023087.1"/>
</dbReference>
<dbReference type="GeneTree" id="ENSGT00940000165245"/>
<dbReference type="STRING" id="61819.ENSACIP00000029853"/>
<evidence type="ECO:0000256" key="2">
    <source>
        <dbReference type="ARBA" id="ARBA00023157"/>
    </source>
</evidence>
<feature type="domain" description="VWFD" evidence="5">
    <location>
        <begin position="771"/>
        <end position="945"/>
    </location>
</feature>
<feature type="domain" description="VWFD" evidence="5">
    <location>
        <begin position="28"/>
        <end position="202"/>
    </location>
</feature>
<dbReference type="InterPro" id="IPR002919">
    <property type="entry name" value="TIL_dom"/>
</dbReference>
<dbReference type="InterPro" id="IPR014853">
    <property type="entry name" value="VWF/SSPO/ZAN-like_Cys-rich_dom"/>
</dbReference>
<evidence type="ECO:0000313" key="7">
    <source>
        <dbReference type="Proteomes" id="UP000261340"/>
    </source>
</evidence>
<dbReference type="InterPro" id="IPR001007">
    <property type="entry name" value="VWF_dom"/>
</dbReference>
<evidence type="ECO:0000256" key="4">
    <source>
        <dbReference type="SAM" id="SignalP"/>
    </source>
</evidence>
<dbReference type="Pfam" id="PF08742">
    <property type="entry name" value="C8"/>
    <property type="match status" value="2"/>
</dbReference>
<dbReference type="Pfam" id="PF00094">
    <property type="entry name" value="VWD"/>
    <property type="match status" value="3"/>
</dbReference>
<dbReference type="InterPro" id="IPR050780">
    <property type="entry name" value="Mucin_vWF_Thrombospondin_sf"/>
</dbReference>
<dbReference type="FunFam" id="2.10.25.10:FF:000674">
    <property type="entry name" value="Mucin-2"/>
    <property type="match status" value="1"/>
</dbReference>
<keyword evidence="7" id="KW-1185">Reference proteome</keyword>
<dbReference type="SMART" id="SM00832">
    <property type="entry name" value="C8"/>
    <property type="match status" value="2"/>
</dbReference>
<dbReference type="SMART" id="SM00216">
    <property type="entry name" value="VWD"/>
    <property type="match status" value="2"/>
</dbReference>
<feature type="domain" description="VWFD" evidence="5">
    <location>
        <begin position="299"/>
        <end position="498"/>
    </location>
</feature>
<protein>
    <recommendedName>
        <fullName evidence="5">VWFD domain-containing protein</fullName>
    </recommendedName>
</protein>
<dbReference type="InterPro" id="IPR001846">
    <property type="entry name" value="VWF_type-D"/>
</dbReference>
<dbReference type="SMART" id="SM00215">
    <property type="entry name" value="VWC_out"/>
    <property type="match status" value="2"/>
</dbReference>
<keyword evidence="3" id="KW-0325">Glycoprotein</keyword>
<dbReference type="GO" id="GO:0005615">
    <property type="term" value="C:extracellular space"/>
    <property type="evidence" value="ECO:0007669"/>
    <property type="project" value="TreeGrafter"/>
</dbReference>
<sequence length="1044" mass="116304">MTLQRWMLALCISLISGIVKFRPFLSSDTCRTFGSGVVLPFQGSGFYVHSNCPFTLTRFAYNRVECDISLRRSNDGLVEQVSIIINKVRTVLMNGSILVEDNSVSLPYDQTYQHIFQYGVYTKLKSALLPLSITWHSVPGGIDTLWVELERELSTDMSGLCGKYNITGEINRCRSSNSSFTVVIQYMAKLDLIILVKVFVCNQIFSFIAASLDSRWLHYRQLCYKNIYSYESNKDISCAFFKEIATLSGEKNYFWSKWTSITKSQPTCPGDLVYDEEGTAFLPSCSNPAPQITSQDITSSCVCPKGKVLNDHVDGYQCVNLTSCPCVFAKRTYLTGETRSTRCQSCLCKGGKWLCSENFCPTRCLIEGQFVTTFDGKQYALPSKCSYLAFQVICPPPLIYSYLPLSDYATVFWQSSMYVQVETSTDIKIQVQMSPQIQLYISVPRKHKSTISGLCGNSNSDSTDDFTSSSGIVENSAQPFALSWSVGACAVNIPTTCINTHNEMFADEKCSVLINPTGIFAKCHGYLPPDQYHTACIQRTCNCGRNVQGCLCVALASYAKACTSLGVFVGDWREATKCTLTCPKNQEFSYNIRACNSTCRSLSGPDFFCEVDDFPVEGCGCPEGTYLNQDQTCTPKAQCVCYHSGGITPPGPVVIDGRKCLCENGKLTCSKDCDCRNGKVCVHCSEKPVKTAQKSCDSLSKPLFANMACESGCYCPYNQYEDHYGNCVSRNNCTCVYSGKVYRAGEQVNTNCKKCVCGQGQWDCTDEPCPGTCQVYGNGHYQTFDSKWYRFSGHCQYTLVEDYCGKTKGTFSVRVESVPCCEEALTCSRSIVLDLQGKVTLTLSDMKVTKHLQQGWALQENSLYTIYTVGLYIIVSVPSSGITLIWDKHTRLTVKLHENWRNKVCGLCGNFDSNEMNDLQIRGSTVGSSPMVFGNSWKASTPPCSDVTADIFPCDRNSYCSAWAQRRCMIIRGDAFRDCHLKVDPNPYYQACLLESCSCEFEGKFLGFCTAVAAYAEACMSSMYLRIKVVNIMKNPIQKHLIYY</sequence>
<feature type="signal peptide" evidence="4">
    <location>
        <begin position="1"/>
        <end position="17"/>
    </location>
</feature>
<dbReference type="SUPFAM" id="SSF57567">
    <property type="entry name" value="Serine protease inhibitors"/>
    <property type="match status" value="2"/>
</dbReference>
<organism evidence="6 7">
    <name type="scientific">Amphilophus citrinellus</name>
    <name type="common">Midas cichlid</name>
    <name type="synonym">Cichlasoma citrinellum</name>
    <dbReference type="NCBI Taxonomy" id="61819"/>
    <lineage>
        <taxon>Eukaryota</taxon>
        <taxon>Metazoa</taxon>
        <taxon>Chordata</taxon>
        <taxon>Craniata</taxon>
        <taxon>Vertebrata</taxon>
        <taxon>Euteleostomi</taxon>
        <taxon>Actinopterygii</taxon>
        <taxon>Neopterygii</taxon>
        <taxon>Teleostei</taxon>
        <taxon>Neoteleostei</taxon>
        <taxon>Acanthomorphata</taxon>
        <taxon>Ovalentaria</taxon>
        <taxon>Cichlomorphae</taxon>
        <taxon>Cichliformes</taxon>
        <taxon>Cichlidae</taxon>
        <taxon>New World cichlids</taxon>
        <taxon>Cichlasomatinae</taxon>
        <taxon>Heroini</taxon>
        <taxon>Amphilophus</taxon>
    </lineage>
</organism>
<accession>A0A3Q0T4W6</accession>
<evidence type="ECO:0000313" key="6">
    <source>
        <dbReference type="Ensembl" id="ENSACIP00000029853.1"/>
    </source>
</evidence>
<dbReference type="PROSITE" id="PS51233">
    <property type="entry name" value="VWFD"/>
    <property type="match status" value="3"/>
</dbReference>
<proteinExistence type="predicted"/>
<dbReference type="PANTHER" id="PTHR11339:SF408">
    <property type="entry name" value="MUCIN-5B"/>
    <property type="match status" value="1"/>
</dbReference>
<dbReference type="Gene3D" id="2.10.25.10">
    <property type="entry name" value="Laminin"/>
    <property type="match status" value="2"/>
</dbReference>
<dbReference type="GO" id="GO:0031012">
    <property type="term" value="C:extracellular matrix"/>
    <property type="evidence" value="ECO:0007669"/>
    <property type="project" value="TreeGrafter"/>
</dbReference>
<keyword evidence="4" id="KW-0732">Signal</keyword>